<dbReference type="InterPro" id="IPR016181">
    <property type="entry name" value="Acyl_CoA_acyltransferase"/>
</dbReference>
<accession>A0A0X3BQ16</accession>
<proteinExistence type="predicted"/>
<sequence length="143" mass="15703">MVEKTGIEVRLVDIWDVEMIADLYRAGGWWNEIWDPTGLGALIAGSFAFAVAIDSATGRAVGMGRVISDGVSDAYIQDLVVLPGYRGRGIGTMILSTLLDYCKSAGVTWVALVAEPGTEAFYTPLGFRRMEGHIPMRWYPEER</sequence>
<dbReference type="SUPFAM" id="SSF55729">
    <property type="entry name" value="Acyl-CoA N-acyltransferases (Nat)"/>
    <property type="match status" value="1"/>
</dbReference>
<evidence type="ECO:0000313" key="3">
    <source>
        <dbReference type="Proteomes" id="UP000069850"/>
    </source>
</evidence>
<keyword evidence="2" id="KW-0808">Transferase</keyword>
<gene>
    <name evidence="2" type="ORF">MMAB1_3069</name>
</gene>
<dbReference type="GeneID" id="27138555"/>
<dbReference type="PROSITE" id="PS51186">
    <property type="entry name" value="GNAT"/>
    <property type="match status" value="1"/>
</dbReference>
<reference evidence="2 3" key="1">
    <citation type="submission" date="2016-01" db="EMBL/GenBank/DDBJ databases">
        <authorList>
            <person name="Manzoor S."/>
        </authorList>
    </citation>
    <scope>NUCLEOTIDE SEQUENCE [LARGE SCALE GENOMIC DNA]</scope>
    <source>
        <strain evidence="2">Methanoculleus sp MAB1</strain>
    </source>
</reference>
<dbReference type="CDD" id="cd04301">
    <property type="entry name" value="NAT_SF"/>
    <property type="match status" value="1"/>
</dbReference>
<dbReference type="GO" id="GO:0004766">
    <property type="term" value="F:spermidine synthase activity"/>
    <property type="evidence" value="ECO:0007669"/>
    <property type="project" value="UniProtKB-EC"/>
</dbReference>
<dbReference type="EMBL" id="LT158599">
    <property type="protein sequence ID" value="CVK34282.1"/>
    <property type="molecule type" value="Genomic_DNA"/>
</dbReference>
<dbReference type="PANTHER" id="PTHR43233:SF1">
    <property type="entry name" value="FAMILY N-ACETYLTRANSFERASE, PUTATIVE (AFU_ORTHOLOGUE AFUA_6G03350)-RELATED"/>
    <property type="match status" value="1"/>
</dbReference>
<dbReference type="EC" id="2.5.1.16" evidence="2"/>
<dbReference type="KEGG" id="mema:MMAB1_3069"/>
<dbReference type="GeneID" id="13354241"/>
<dbReference type="Pfam" id="PF00583">
    <property type="entry name" value="Acetyltransf_1"/>
    <property type="match status" value="1"/>
</dbReference>
<organism evidence="2 3">
    <name type="scientific">Methanoculleus bourgensis</name>
    <dbReference type="NCBI Taxonomy" id="83986"/>
    <lineage>
        <taxon>Archaea</taxon>
        <taxon>Methanobacteriati</taxon>
        <taxon>Methanobacteriota</taxon>
        <taxon>Stenosarchaea group</taxon>
        <taxon>Methanomicrobia</taxon>
        <taxon>Methanomicrobiales</taxon>
        <taxon>Methanomicrobiaceae</taxon>
        <taxon>Methanoculleus</taxon>
    </lineage>
</organism>
<dbReference type="InterPro" id="IPR053144">
    <property type="entry name" value="Acetyltransferase_Butenolide"/>
</dbReference>
<protein>
    <submittedName>
        <fullName evidence="2">GCN5-related N-acetyltransferase</fullName>
        <ecNumber evidence="2">2.5.1.16</ecNumber>
    </submittedName>
</protein>
<name>A0A0X3BQ16_9EURY</name>
<dbReference type="Proteomes" id="UP000069850">
    <property type="component" value="Chromosome 1"/>
</dbReference>
<evidence type="ECO:0000259" key="1">
    <source>
        <dbReference type="PROSITE" id="PS51186"/>
    </source>
</evidence>
<dbReference type="OrthoDB" id="87545at2157"/>
<dbReference type="GO" id="GO:0016747">
    <property type="term" value="F:acyltransferase activity, transferring groups other than amino-acyl groups"/>
    <property type="evidence" value="ECO:0007669"/>
    <property type="project" value="InterPro"/>
</dbReference>
<feature type="domain" description="N-acetyltransferase" evidence="1">
    <location>
        <begin position="7"/>
        <end position="143"/>
    </location>
</feature>
<evidence type="ECO:0000313" key="2">
    <source>
        <dbReference type="EMBL" id="CVK34282.1"/>
    </source>
</evidence>
<dbReference type="AlphaFoldDB" id="A0A0X3BQ16"/>
<dbReference type="PANTHER" id="PTHR43233">
    <property type="entry name" value="FAMILY N-ACETYLTRANSFERASE, PUTATIVE (AFU_ORTHOLOGUE AFUA_6G03350)-RELATED"/>
    <property type="match status" value="1"/>
</dbReference>
<dbReference type="Gene3D" id="3.40.630.30">
    <property type="match status" value="1"/>
</dbReference>
<dbReference type="InterPro" id="IPR000182">
    <property type="entry name" value="GNAT_dom"/>
</dbReference>
<dbReference type="RefSeq" id="WP_014868205.1">
    <property type="nucleotide sequence ID" value="NZ_LT158599.1"/>
</dbReference>
<dbReference type="OMA" id="VSDGYIQ"/>